<sequence length="186" mass="22379">MKHYAIEVFFEDEFDKYVRNLWELCDSHNLSAFMNRVKGTEPHIALAVYENVETESIKKRFNEFISQDLIRFELTFDAMAFFPTSNVSFLQPNTKQEFVDLMKDIHDYFQEYKPNSYYSPERWFPHVTIAKNKTIEELKNTINYLMNCFKPQITQVKKLVLVEIEYLDGEIICRNIMDKEFEDKSY</sequence>
<dbReference type="STRING" id="1844972.A7K91_15025"/>
<dbReference type="InterPro" id="IPR009097">
    <property type="entry name" value="Cyclic_Pdiesterase"/>
</dbReference>
<name>A0A1A5YTP6_9BACL</name>
<accession>A0A1A5YTP6</accession>
<dbReference type="Gene3D" id="3.90.1140.10">
    <property type="entry name" value="Cyclic phosphodiesterase"/>
    <property type="match status" value="1"/>
</dbReference>
<organism evidence="1 2">
    <name type="scientific">Paenibacillus oryzae</name>
    <dbReference type="NCBI Taxonomy" id="1844972"/>
    <lineage>
        <taxon>Bacteria</taxon>
        <taxon>Bacillati</taxon>
        <taxon>Bacillota</taxon>
        <taxon>Bacilli</taxon>
        <taxon>Bacillales</taxon>
        <taxon>Paenibacillaceae</taxon>
        <taxon>Paenibacillus</taxon>
    </lineage>
</organism>
<keyword evidence="2" id="KW-1185">Reference proteome</keyword>
<dbReference type="SUPFAM" id="SSF55144">
    <property type="entry name" value="LigT-like"/>
    <property type="match status" value="1"/>
</dbReference>
<protein>
    <recommendedName>
        <fullName evidence="3">2'-5' RNA ligase</fullName>
    </recommendedName>
</protein>
<dbReference type="PANTHER" id="PTHR36039">
    <property type="match status" value="1"/>
</dbReference>
<dbReference type="Proteomes" id="UP000092024">
    <property type="component" value="Unassembled WGS sequence"/>
</dbReference>
<dbReference type="RefSeq" id="WP_068678793.1">
    <property type="nucleotide sequence ID" value="NZ_LYPA01000023.1"/>
</dbReference>
<evidence type="ECO:0008006" key="3">
    <source>
        <dbReference type="Google" id="ProtNLM"/>
    </source>
</evidence>
<reference evidence="1 2" key="1">
    <citation type="submission" date="2016-05" db="EMBL/GenBank/DDBJ databases">
        <title>Paenibacillus oryzae. sp. nov., isolated from the rice root.</title>
        <authorList>
            <person name="Zhang J."/>
            <person name="Zhang X."/>
        </authorList>
    </citation>
    <scope>NUCLEOTIDE SEQUENCE [LARGE SCALE GENOMIC DNA]</scope>
    <source>
        <strain evidence="1 2">1DrF-4</strain>
    </source>
</reference>
<gene>
    <name evidence="1" type="ORF">A7K91_15025</name>
</gene>
<evidence type="ECO:0000313" key="1">
    <source>
        <dbReference type="EMBL" id="OBR68938.1"/>
    </source>
</evidence>
<dbReference type="PANTHER" id="PTHR36039:SF2">
    <property type="entry name" value="RNA LIGASE_CYCLIC NUCLEOTIDE PHOSPHODIESTERASE FAMILY PROTEIN"/>
    <property type="match status" value="1"/>
</dbReference>
<evidence type="ECO:0000313" key="2">
    <source>
        <dbReference type="Proteomes" id="UP000092024"/>
    </source>
</evidence>
<proteinExistence type="predicted"/>
<comment type="caution">
    <text evidence="1">The sequence shown here is derived from an EMBL/GenBank/DDBJ whole genome shotgun (WGS) entry which is preliminary data.</text>
</comment>
<dbReference type="AlphaFoldDB" id="A0A1A5YTP6"/>
<dbReference type="Pfam" id="PF13563">
    <property type="entry name" value="2_5_RNA_ligase2"/>
    <property type="match status" value="1"/>
</dbReference>
<dbReference type="EMBL" id="LYPA01000023">
    <property type="protein sequence ID" value="OBR68938.1"/>
    <property type="molecule type" value="Genomic_DNA"/>
</dbReference>